<evidence type="ECO:0000256" key="3">
    <source>
        <dbReference type="ARBA" id="ARBA00023125"/>
    </source>
</evidence>
<keyword evidence="8" id="KW-1185">Reference proteome</keyword>
<keyword evidence="2" id="KW-0805">Transcription regulation</keyword>
<sequence>MQAKISTLEQVAREAGVSPSTVSRILNGTAAVKDSKREAVERAINKLNYQPNRVAQALASGRSMTIGVLTQNIASPFYGECLEGVEKGLAGTGYTPIFANGHWDAKEEAHRIALLASRQVDGLIVLTGGMLDEALVHQAARIPVVVTGRQLDAANVYSFWLDDRAAAREATAYLISLGHHQIAHICGAPGHPDSEERQAGYKDALAAAGIAIDPRLIVQGEYSEVSGVVAVSQLLSDRIPFTAIFAANDQMALGARLGLYQRGIRVPEDVSLVGFDDLPYSSYMAPPLTTVRQPAFEIGMAAAQTLVSVLSGQTPQRPDLRLELITRDSTRRLR</sequence>
<dbReference type="SMART" id="SM00354">
    <property type="entry name" value="HTH_LACI"/>
    <property type="match status" value="1"/>
</dbReference>
<dbReference type="InterPro" id="IPR001387">
    <property type="entry name" value="Cro/C1-type_HTH"/>
</dbReference>
<evidence type="ECO:0000256" key="1">
    <source>
        <dbReference type="ARBA" id="ARBA00022491"/>
    </source>
</evidence>
<dbReference type="GO" id="GO:0000976">
    <property type="term" value="F:transcription cis-regulatory region binding"/>
    <property type="evidence" value="ECO:0007669"/>
    <property type="project" value="TreeGrafter"/>
</dbReference>
<dbReference type="RefSeq" id="WP_084088992.1">
    <property type="nucleotide sequence ID" value="NZ_FWXD01000002.1"/>
</dbReference>
<dbReference type="SUPFAM" id="SSF53822">
    <property type="entry name" value="Periplasmic binding protein-like I"/>
    <property type="match status" value="1"/>
</dbReference>
<dbReference type="PROSITE" id="PS50932">
    <property type="entry name" value="HTH_LACI_2"/>
    <property type="match status" value="1"/>
</dbReference>
<feature type="domain" description="HTH cro/C1-type" evidence="6">
    <location>
        <begin position="7"/>
        <end position="50"/>
    </location>
</feature>
<reference evidence="7 8" key="1">
    <citation type="submission" date="2017-04" db="EMBL/GenBank/DDBJ databases">
        <authorList>
            <person name="Afonso C.L."/>
            <person name="Miller P.J."/>
            <person name="Scott M.A."/>
            <person name="Spackman E."/>
            <person name="Goraichik I."/>
            <person name="Dimitrov K.M."/>
            <person name="Suarez D.L."/>
            <person name="Swayne D.E."/>
        </authorList>
    </citation>
    <scope>NUCLEOTIDE SEQUENCE [LARGE SCALE GENOMIC DNA]</scope>
    <source>
        <strain evidence="7 8">DSM 23236</strain>
    </source>
</reference>
<accession>A0A1W1X3P9</accession>
<keyword evidence="4" id="KW-0804">Transcription</keyword>
<evidence type="ECO:0000259" key="5">
    <source>
        <dbReference type="PROSITE" id="PS50932"/>
    </source>
</evidence>
<keyword evidence="1" id="KW-0678">Repressor</keyword>
<dbReference type="SUPFAM" id="SSF47413">
    <property type="entry name" value="lambda repressor-like DNA-binding domains"/>
    <property type="match status" value="1"/>
</dbReference>
<feature type="domain" description="HTH lacI-type" evidence="5">
    <location>
        <begin position="6"/>
        <end position="60"/>
    </location>
</feature>
<evidence type="ECO:0000259" key="6">
    <source>
        <dbReference type="PROSITE" id="PS50943"/>
    </source>
</evidence>
<dbReference type="PANTHER" id="PTHR30146">
    <property type="entry name" value="LACI-RELATED TRANSCRIPTIONAL REPRESSOR"/>
    <property type="match status" value="1"/>
</dbReference>
<dbReference type="PANTHER" id="PTHR30146:SF148">
    <property type="entry name" value="HTH-TYPE TRANSCRIPTIONAL REPRESSOR PURR-RELATED"/>
    <property type="match status" value="1"/>
</dbReference>
<evidence type="ECO:0000313" key="8">
    <source>
        <dbReference type="Proteomes" id="UP000192761"/>
    </source>
</evidence>
<dbReference type="CDD" id="cd06290">
    <property type="entry name" value="PBP1_LacI-like"/>
    <property type="match status" value="1"/>
</dbReference>
<dbReference type="InterPro" id="IPR028082">
    <property type="entry name" value="Peripla_BP_I"/>
</dbReference>
<dbReference type="Pfam" id="PF00356">
    <property type="entry name" value="LacI"/>
    <property type="match status" value="1"/>
</dbReference>
<keyword evidence="3" id="KW-0238">DNA-binding</keyword>
<dbReference type="Proteomes" id="UP000192761">
    <property type="component" value="Unassembled WGS sequence"/>
</dbReference>
<evidence type="ECO:0000313" key="7">
    <source>
        <dbReference type="EMBL" id="SMC18338.1"/>
    </source>
</evidence>
<dbReference type="Gene3D" id="1.10.260.40">
    <property type="entry name" value="lambda repressor-like DNA-binding domains"/>
    <property type="match status" value="1"/>
</dbReference>
<dbReference type="PRINTS" id="PR00036">
    <property type="entry name" value="HTHLACI"/>
</dbReference>
<name>A0A1W1X3P9_9NEIS</name>
<dbReference type="CDD" id="cd01392">
    <property type="entry name" value="HTH_LacI"/>
    <property type="match status" value="1"/>
</dbReference>
<dbReference type="EMBL" id="FWXD01000002">
    <property type="protein sequence ID" value="SMC18338.1"/>
    <property type="molecule type" value="Genomic_DNA"/>
</dbReference>
<dbReference type="OrthoDB" id="269117at2"/>
<evidence type="ECO:0000256" key="2">
    <source>
        <dbReference type="ARBA" id="ARBA00023015"/>
    </source>
</evidence>
<evidence type="ECO:0000256" key="4">
    <source>
        <dbReference type="ARBA" id="ARBA00023163"/>
    </source>
</evidence>
<dbReference type="PROSITE" id="PS50943">
    <property type="entry name" value="HTH_CROC1"/>
    <property type="match status" value="1"/>
</dbReference>
<dbReference type="STRING" id="1121001.SAMN02745857_00534"/>
<proteinExistence type="predicted"/>
<dbReference type="Pfam" id="PF13377">
    <property type="entry name" value="Peripla_BP_3"/>
    <property type="match status" value="1"/>
</dbReference>
<gene>
    <name evidence="7" type="ORF">SAMN02745857_00534</name>
</gene>
<dbReference type="AlphaFoldDB" id="A0A1W1X3P9"/>
<organism evidence="7 8">
    <name type="scientific">Andreprevotia lacus DSM 23236</name>
    <dbReference type="NCBI Taxonomy" id="1121001"/>
    <lineage>
        <taxon>Bacteria</taxon>
        <taxon>Pseudomonadati</taxon>
        <taxon>Pseudomonadota</taxon>
        <taxon>Betaproteobacteria</taxon>
        <taxon>Neisseriales</taxon>
        <taxon>Chitinibacteraceae</taxon>
        <taxon>Andreprevotia</taxon>
    </lineage>
</organism>
<dbReference type="InterPro" id="IPR000843">
    <property type="entry name" value="HTH_LacI"/>
</dbReference>
<dbReference type="Gene3D" id="3.40.50.2300">
    <property type="match status" value="2"/>
</dbReference>
<dbReference type="GO" id="GO:0003700">
    <property type="term" value="F:DNA-binding transcription factor activity"/>
    <property type="evidence" value="ECO:0007669"/>
    <property type="project" value="TreeGrafter"/>
</dbReference>
<dbReference type="InterPro" id="IPR010982">
    <property type="entry name" value="Lambda_DNA-bd_dom_sf"/>
</dbReference>
<dbReference type="InterPro" id="IPR046335">
    <property type="entry name" value="LacI/GalR-like_sensor"/>
</dbReference>
<protein>
    <submittedName>
        <fullName evidence="7">Transcriptional regulator, LacI family</fullName>
    </submittedName>
</protein>